<feature type="region of interest" description="Disordered" evidence="6">
    <location>
        <begin position="35"/>
        <end position="55"/>
    </location>
</feature>
<dbReference type="GO" id="GO:0071230">
    <property type="term" value="P:cellular response to amino acid stimulus"/>
    <property type="evidence" value="ECO:0007669"/>
    <property type="project" value="InterPro"/>
</dbReference>
<keyword evidence="3" id="KW-0472">Membrane</keyword>
<dbReference type="SMART" id="SM01262">
    <property type="entry name" value="LAMTOR"/>
    <property type="match status" value="1"/>
</dbReference>
<keyword evidence="2" id="KW-0519">Myristate</keyword>
<dbReference type="GO" id="GO:0071986">
    <property type="term" value="C:Ragulator complex"/>
    <property type="evidence" value="ECO:0007669"/>
    <property type="project" value="InterPro"/>
</dbReference>
<feature type="compositionally biased region" description="Polar residues" evidence="6">
    <location>
        <begin position="119"/>
        <end position="130"/>
    </location>
</feature>
<evidence type="ECO:0000256" key="2">
    <source>
        <dbReference type="ARBA" id="ARBA00022707"/>
    </source>
</evidence>
<evidence type="ECO:0000256" key="1">
    <source>
        <dbReference type="ARBA" id="ARBA00004308"/>
    </source>
</evidence>
<organism evidence="7 8">
    <name type="scientific">Elaphomyces granulatus</name>
    <dbReference type="NCBI Taxonomy" id="519963"/>
    <lineage>
        <taxon>Eukaryota</taxon>
        <taxon>Fungi</taxon>
        <taxon>Dikarya</taxon>
        <taxon>Ascomycota</taxon>
        <taxon>Pezizomycotina</taxon>
        <taxon>Eurotiomycetes</taxon>
        <taxon>Eurotiomycetidae</taxon>
        <taxon>Eurotiales</taxon>
        <taxon>Elaphomycetaceae</taxon>
        <taxon>Elaphomyces</taxon>
    </lineage>
</organism>
<keyword evidence="8" id="KW-1185">Reference proteome</keyword>
<dbReference type="GO" id="GO:0016197">
    <property type="term" value="P:endosomal transport"/>
    <property type="evidence" value="ECO:0007669"/>
    <property type="project" value="InterPro"/>
</dbReference>
<evidence type="ECO:0000256" key="6">
    <source>
        <dbReference type="SAM" id="MobiDB-lite"/>
    </source>
</evidence>
<dbReference type="GO" id="GO:0043410">
    <property type="term" value="P:positive regulation of MAPK cascade"/>
    <property type="evidence" value="ECO:0007669"/>
    <property type="project" value="InterPro"/>
</dbReference>
<evidence type="ECO:0000256" key="4">
    <source>
        <dbReference type="ARBA" id="ARBA00023139"/>
    </source>
</evidence>
<dbReference type="GO" id="GO:0032008">
    <property type="term" value="P:positive regulation of TOR signaling"/>
    <property type="evidence" value="ECO:0007669"/>
    <property type="project" value="InterPro"/>
</dbReference>
<sequence length="174" mass="19113">MGICSSCLGLGRRDDYEHESSRLLDDDLYQSGYGYGSLNHSHLNQPDPEDQRREREALDAICQRASDSVIDIWAVQPQPLLQPRAALPPVASASQSRAETPADNLLTQLDGHTDRPVASSVNSRGAPTTRHNQKPVFVAPKHWGEVIISTRKGRKQQVAGCDAGNEFFAVLEVI</sequence>
<keyword evidence="5" id="KW-0449">Lipoprotein</keyword>
<evidence type="ECO:0000256" key="3">
    <source>
        <dbReference type="ARBA" id="ARBA00023136"/>
    </source>
</evidence>
<comment type="caution">
    <text evidence="7">The sequence shown here is derived from an EMBL/GenBank/DDBJ whole genome shotgun (WGS) entry which is preliminary data.</text>
</comment>
<dbReference type="GO" id="GO:0045121">
    <property type="term" value="C:membrane raft"/>
    <property type="evidence" value="ECO:0007669"/>
    <property type="project" value="InterPro"/>
</dbReference>
<proteinExistence type="predicted"/>
<dbReference type="GO" id="GO:0031902">
    <property type="term" value="C:late endosome membrane"/>
    <property type="evidence" value="ECO:0007669"/>
    <property type="project" value="InterPro"/>
</dbReference>
<dbReference type="EMBL" id="NPHW01003571">
    <property type="protein sequence ID" value="OXV09385.1"/>
    <property type="molecule type" value="Genomic_DNA"/>
</dbReference>
<gene>
    <name evidence="7" type="ORF">Egran_02857</name>
</gene>
<dbReference type="Pfam" id="PF15454">
    <property type="entry name" value="LAMTOR"/>
    <property type="match status" value="1"/>
</dbReference>
<reference evidence="7 8" key="1">
    <citation type="journal article" date="2015" name="Environ. Microbiol.">
        <title>Metagenome sequence of Elaphomyces granulatus from sporocarp tissue reveals Ascomycota ectomycorrhizal fingerprints of genome expansion and a Proteobacteria-rich microbiome.</title>
        <authorList>
            <person name="Quandt C.A."/>
            <person name="Kohler A."/>
            <person name="Hesse C.N."/>
            <person name="Sharpton T.J."/>
            <person name="Martin F."/>
            <person name="Spatafora J.W."/>
        </authorList>
    </citation>
    <scope>NUCLEOTIDE SEQUENCE [LARGE SCALE GENOMIC DNA]</scope>
    <source>
        <strain evidence="7 8">OSC145934</strain>
    </source>
</reference>
<dbReference type="GO" id="GO:0001919">
    <property type="term" value="P:regulation of receptor recycling"/>
    <property type="evidence" value="ECO:0007669"/>
    <property type="project" value="InterPro"/>
</dbReference>
<dbReference type="AlphaFoldDB" id="A0A232LYZ0"/>
<evidence type="ECO:0000256" key="5">
    <source>
        <dbReference type="ARBA" id="ARBA00023288"/>
    </source>
</evidence>
<evidence type="ECO:0000313" key="8">
    <source>
        <dbReference type="Proteomes" id="UP000243515"/>
    </source>
</evidence>
<name>A0A232LYZ0_9EURO</name>
<evidence type="ECO:0000313" key="7">
    <source>
        <dbReference type="EMBL" id="OXV09385.1"/>
    </source>
</evidence>
<comment type="subcellular location">
    <subcellularLocation>
        <location evidence="1">Endomembrane system</location>
    </subcellularLocation>
</comment>
<accession>A0A232LYZ0</accession>
<dbReference type="OrthoDB" id="5299893at2759"/>
<dbReference type="Proteomes" id="UP000243515">
    <property type="component" value="Unassembled WGS sequence"/>
</dbReference>
<feature type="region of interest" description="Disordered" evidence="6">
    <location>
        <begin position="107"/>
        <end position="132"/>
    </location>
</feature>
<protein>
    <submittedName>
        <fullName evidence="7">Uncharacterized protein</fullName>
    </submittedName>
</protein>
<keyword evidence="4" id="KW-0564">Palmitate</keyword>
<dbReference type="InterPro" id="IPR028209">
    <property type="entry name" value="LAMTOR1/MEH1"/>
</dbReference>